<dbReference type="EMBL" id="CWQY01000028">
    <property type="protein sequence ID" value="CSD11455.1"/>
    <property type="molecule type" value="Genomic_DNA"/>
</dbReference>
<protein>
    <submittedName>
        <fullName evidence="1">Uncharacterized protein</fullName>
    </submittedName>
</protein>
<dbReference type="AlphaFoldDB" id="A0A655PXE2"/>
<proteinExistence type="predicted"/>
<evidence type="ECO:0000313" key="1">
    <source>
        <dbReference type="EMBL" id="CSD11455.1"/>
    </source>
</evidence>
<dbReference type="Proteomes" id="UP000041770">
    <property type="component" value="Unassembled WGS sequence"/>
</dbReference>
<evidence type="ECO:0000313" key="2">
    <source>
        <dbReference type="Proteomes" id="UP000041770"/>
    </source>
</evidence>
<gene>
    <name evidence="1" type="ORF">ERS013200_03217</name>
</gene>
<reference evidence="1 2" key="1">
    <citation type="submission" date="2015-07" db="EMBL/GenBank/DDBJ databases">
        <authorList>
            <consortium name="Pathogen Informatics"/>
        </authorList>
    </citation>
    <scope>NUCLEOTIDE SEQUENCE [LARGE SCALE GENOMIC DNA]</scope>
    <source>
        <strain evidence="1 2">A316</strain>
    </source>
</reference>
<name>A0A655PXE2_VIBCL</name>
<organism evidence="1 2">
    <name type="scientific">Vibrio cholerae</name>
    <dbReference type="NCBI Taxonomy" id="666"/>
    <lineage>
        <taxon>Bacteria</taxon>
        <taxon>Pseudomonadati</taxon>
        <taxon>Pseudomonadota</taxon>
        <taxon>Gammaproteobacteria</taxon>
        <taxon>Vibrionales</taxon>
        <taxon>Vibrionaceae</taxon>
        <taxon>Vibrio</taxon>
    </lineage>
</organism>
<accession>A0A655PXE2</accession>
<sequence>MLSSPGGAANTVHVRFSMHRQLKVDHNGKQLNMNAARE</sequence>